<dbReference type="InterPro" id="IPR002201">
    <property type="entry name" value="Glyco_trans_9"/>
</dbReference>
<proteinExistence type="predicted"/>
<dbReference type="InterPro" id="IPR019734">
    <property type="entry name" value="TPR_rpt"/>
</dbReference>
<dbReference type="AlphaFoldDB" id="A0A3E1RDD1"/>
<keyword evidence="3" id="KW-1185">Reference proteome</keyword>
<comment type="caution">
    <text evidence="2">The sequence shown here is derived from an EMBL/GenBank/DDBJ whole genome shotgun (WGS) entry which is preliminary data.</text>
</comment>
<feature type="repeat" description="TPR" evidence="1">
    <location>
        <begin position="55"/>
        <end position="88"/>
    </location>
</feature>
<accession>A0A3E1RDD1</accession>
<dbReference type="GO" id="GO:0016757">
    <property type="term" value="F:glycosyltransferase activity"/>
    <property type="evidence" value="ECO:0007669"/>
    <property type="project" value="InterPro"/>
</dbReference>
<protein>
    <submittedName>
        <fullName evidence="2">Uncharacterized protein</fullName>
    </submittedName>
</protein>
<dbReference type="Gene3D" id="3.40.50.2000">
    <property type="entry name" value="Glycogen Phosphorylase B"/>
    <property type="match status" value="1"/>
</dbReference>
<reference evidence="2 3" key="1">
    <citation type="submission" date="2018-05" db="EMBL/GenBank/DDBJ databases">
        <title>Rhodoferax soyangensis sp.nov., isolated from an oligotrophic freshwater lake.</title>
        <authorList>
            <person name="Park M."/>
        </authorList>
    </citation>
    <scope>NUCLEOTIDE SEQUENCE [LARGE SCALE GENOMIC DNA]</scope>
    <source>
        <strain evidence="2 3">IMCC26218</strain>
    </source>
</reference>
<dbReference type="SUPFAM" id="SSF48452">
    <property type="entry name" value="TPR-like"/>
    <property type="match status" value="1"/>
</dbReference>
<organism evidence="2 3">
    <name type="scientific">Rhodoferax lacus</name>
    <dbReference type="NCBI Taxonomy" id="2184758"/>
    <lineage>
        <taxon>Bacteria</taxon>
        <taxon>Pseudomonadati</taxon>
        <taxon>Pseudomonadota</taxon>
        <taxon>Betaproteobacteria</taxon>
        <taxon>Burkholderiales</taxon>
        <taxon>Comamonadaceae</taxon>
        <taxon>Rhodoferax</taxon>
    </lineage>
</organism>
<dbReference type="SMART" id="SM00028">
    <property type="entry name" value="TPR"/>
    <property type="match status" value="2"/>
</dbReference>
<gene>
    <name evidence="2" type="ORF">DIC66_09665</name>
</gene>
<evidence type="ECO:0000313" key="3">
    <source>
        <dbReference type="Proteomes" id="UP000260665"/>
    </source>
</evidence>
<dbReference type="PROSITE" id="PS50005">
    <property type="entry name" value="TPR"/>
    <property type="match status" value="1"/>
</dbReference>
<sequence>MQQLHKRTGAQEPALAKALTPDTILAQAQASLSQGRSAQALQIITEALQQTPDHPALWAGLGVALRFEARLDDAADAFEKALQLQPGRADVQVHLGMIRLAQGRQDEGWPLYQARWRSPHWTERLRYPAQALWQGRVSAGMRLLLWGEQGFGDSLQFARYAPWLQQEFKAHGATVVLEVPKPLQHLLQQSWPALEVAAAGELHGHFDAHLPLMDLPNRWGGVGPGLLPYLPMPVPYLSLPPAGSASIVGSQYAPSRAGSGGGTGAHANASVLKVGVVWQGRPTHPDDRLRSLSAATLQPLFDLPGLSWVSLQKDAKDLPAWLPDSMALCADFSETARVVQALDVVVSIDSAVAHLAAALGKPVFLLLPQVADWRWGLSGERTPWYPNVHLFRRGAGDSWAVVMARVAQALADLRRRVGHAP</sequence>
<dbReference type="Proteomes" id="UP000260665">
    <property type="component" value="Unassembled WGS sequence"/>
</dbReference>
<evidence type="ECO:0000256" key="1">
    <source>
        <dbReference type="PROSITE-ProRule" id="PRU00339"/>
    </source>
</evidence>
<keyword evidence="1" id="KW-0802">TPR repeat</keyword>
<dbReference type="Pfam" id="PF01075">
    <property type="entry name" value="Glyco_transf_9"/>
    <property type="match status" value="1"/>
</dbReference>
<evidence type="ECO:0000313" key="2">
    <source>
        <dbReference type="EMBL" id="RFO97378.1"/>
    </source>
</evidence>
<name>A0A3E1RDD1_9BURK</name>
<dbReference type="InterPro" id="IPR011990">
    <property type="entry name" value="TPR-like_helical_dom_sf"/>
</dbReference>
<dbReference type="Gene3D" id="1.25.40.10">
    <property type="entry name" value="Tetratricopeptide repeat domain"/>
    <property type="match status" value="1"/>
</dbReference>
<dbReference type="SUPFAM" id="SSF53756">
    <property type="entry name" value="UDP-Glycosyltransferase/glycogen phosphorylase"/>
    <property type="match status" value="1"/>
</dbReference>
<dbReference type="EMBL" id="QFZK01000004">
    <property type="protein sequence ID" value="RFO97378.1"/>
    <property type="molecule type" value="Genomic_DNA"/>
</dbReference>
<dbReference type="Pfam" id="PF13432">
    <property type="entry name" value="TPR_16"/>
    <property type="match status" value="1"/>
</dbReference>